<dbReference type="EC" id="3.1.4.-" evidence="2"/>
<dbReference type="Proteomes" id="UP001501074">
    <property type="component" value="Unassembled WGS sequence"/>
</dbReference>
<name>A0ABP6YWT7_9ACTN</name>
<sequence length="217" mass="24245">MTAADGNGWQAASSPRDPRPHVRIAPPDTRARTRVHPDIRFNPIPDLPYCRDVPVKLLIMSDTHLPKRGQDLPAQVWDGVAEADVVFHAGDWVLESLLDKLERRARRVVGVWGNNDGPGLRRRLPEVARVELEGIRIAMTHETGASDGREKRCDKAYPDTDLLIFGHSHIPWDTTTPGGLRLLNPGSPTDRRKQPDHTYLTAVAENGALHDVVLHRM</sequence>
<keyword evidence="6" id="KW-1185">Reference proteome</keyword>
<reference evidence="6" key="1">
    <citation type="journal article" date="2019" name="Int. J. Syst. Evol. Microbiol.">
        <title>The Global Catalogue of Microorganisms (GCM) 10K type strain sequencing project: providing services to taxonomists for standard genome sequencing and annotation.</title>
        <authorList>
            <consortium name="The Broad Institute Genomics Platform"/>
            <consortium name="The Broad Institute Genome Sequencing Center for Infectious Disease"/>
            <person name="Wu L."/>
            <person name="Ma J."/>
        </authorList>
    </citation>
    <scope>NUCLEOTIDE SEQUENCE [LARGE SCALE GENOMIC DNA]</scope>
    <source>
        <strain evidence="6">JCM 16902</strain>
    </source>
</reference>
<evidence type="ECO:0000313" key="6">
    <source>
        <dbReference type="Proteomes" id="UP001501074"/>
    </source>
</evidence>
<dbReference type="EMBL" id="BAAAZO010000001">
    <property type="protein sequence ID" value="GAA3592672.1"/>
    <property type="molecule type" value="Genomic_DNA"/>
</dbReference>
<evidence type="ECO:0000256" key="2">
    <source>
        <dbReference type="RuleBase" id="RU362039"/>
    </source>
</evidence>
<protein>
    <recommendedName>
        <fullName evidence="2">Phosphoesterase</fullName>
        <ecNumber evidence="2">3.1.4.-</ecNumber>
    </recommendedName>
</protein>
<dbReference type="NCBIfam" id="TIGR00040">
    <property type="entry name" value="yfcE"/>
    <property type="match status" value="1"/>
</dbReference>
<dbReference type="Pfam" id="PF12850">
    <property type="entry name" value="Metallophos_2"/>
    <property type="match status" value="1"/>
</dbReference>
<comment type="cofactor">
    <cofactor evidence="2">
        <name>a divalent metal cation</name>
        <dbReference type="ChEBI" id="CHEBI:60240"/>
    </cofactor>
</comment>
<feature type="domain" description="Calcineurin-like phosphoesterase" evidence="4">
    <location>
        <begin position="56"/>
        <end position="204"/>
    </location>
</feature>
<dbReference type="Gene3D" id="3.60.21.10">
    <property type="match status" value="1"/>
</dbReference>
<dbReference type="SUPFAM" id="SSF56300">
    <property type="entry name" value="Metallo-dependent phosphatases"/>
    <property type="match status" value="1"/>
</dbReference>
<dbReference type="PANTHER" id="PTHR11124">
    <property type="entry name" value="VACUOLAR SORTING PROTEIN VPS29"/>
    <property type="match status" value="1"/>
</dbReference>
<dbReference type="InterPro" id="IPR029052">
    <property type="entry name" value="Metallo-depent_PP-like"/>
</dbReference>
<gene>
    <name evidence="5" type="ORF">GCM10022223_04220</name>
</gene>
<dbReference type="InterPro" id="IPR000979">
    <property type="entry name" value="Phosphodiesterase_MJ0936/Vps29"/>
</dbReference>
<dbReference type="InterPro" id="IPR024654">
    <property type="entry name" value="Calcineurin-like_PHP_lpxH"/>
</dbReference>
<evidence type="ECO:0000256" key="1">
    <source>
        <dbReference type="ARBA" id="ARBA00008950"/>
    </source>
</evidence>
<comment type="caution">
    <text evidence="5">The sequence shown here is derived from an EMBL/GenBank/DDBJ whole genome shotgun (WGS) entry which is preliminary data.</text>
</comment>
<accession>A0ABP6YWT7</accession>
<comment type="similarity">
    <text evidence="1 2">Belongs to the metallophosphoesterase superfamily. YfcE family.</text>
</comment>
<organism evidence="5 6">
    <name type="scientific">Kineosporia mesophila</name>
    <dbReference type="NCBI Taxonomy" id="566012"/>
    <lineage>
        <taxon>Bacteria</taxon>
        <taxon>Bacillati</taxon>
        <taxon>Actinomycetota</taxon>
        <taxon>Actinomycetes</taxon>
        <taxon>Kineosporiales</taxon>
        <taxon>Kineosporiaceae</taxon>
        <taxon>Kineosporia</taxon>
    </lineage>
</organism>
<proteinExistence type="inferred from homology"/>
<evidence type="ECO:0000313" key="5">
    <source>
        <dbReference type="EMBL" id="GAA3592672.1"/>
    </source>
</evidence>
<evidence type="ECO:0000256" key="3">
    <source>
        <dbReference type="SAM" id="MobiDB-lite"/>
    </source>
</evidence>
<evidence type="ECO:0000259" key="4">
    <source>
        <dbReference type="Pfam" id="PF12850"/>
    </source>
</evidence>
<keyword evidence="2" id="KW-0479">Metal-binding</keyword>
<feature type="region of interest" description="Disordered" evidence="3">
    <location>
        <begin position="1"/>
        <end position="31"/>
    </location>
</feature>